<evidence type="ECO:0000256" key="2">
    <source>
        <dbReference type="ARBA" id="ARBA00022670"/>
    </source>
</evidence>
<evidence type="ECO:0000256" key="1">
    <source>
        <dbReference type="ARBA" id="ARBA00010134"/>
    </source>
</evidence>
<dbReference type="InterPro" id="IPR029030">
    <property type="entry name" value="Caspase-like_dom_sf"/>
</dbReference>
<dbReference type="PANTHER" id="PTHR47901">
    <property type="entry name" value="CASPASE RECRUITMENT DOMAIN-CONTAINING PROTEIN 18"/>
    <property type="match status" value="1"/>
</dbReference>
<keyword evidence="4" id="KW-0378">Hydrolase</keyword>
<sequence>CKVRLSGPQRSLEFTEELTRHLSRETRHSSLSSYDTPFTAEISLAWDVEPVASPTSTNSLITPSTLETHIWAEYRVIPCETPKLPDEHTYKNLSIPRGHVYIFNNTFHSDPKNIRPGADFDSVNLKYIFEKMGYKVYINRDLSREETFKKVDEIQKEKELEKVDSFIMVILSHGKDDKIFYANDMELIHIDDIRYTFVDGNCPQLRGKPKIFMCNYCRGDIEQKHLQTDAPQNNPGNEAPSDMITLHASIDGFMAKRDATKGTIFVQALCETLSKHAHNTEFSQIYHILSNIMKEKLGTTPELQNYLFKNFHFNPIPVNN</sequence>
<dbReference type="GO" id="GO:0006508">
    <property type="term" value="P:proteolysis"/>
    <property type="evidence" value="ECO:0007669"/>
    <property type="project" value="UniProtKB-KW"/>
</dbReference>
<feature type="domain" description="Caspase family p10" evidence="6">
    <location>
        <begin position="241"/>
        <end position="315"/>
    </location>
</feature>
<keyword evidence="2" id="KW-0645">Protease</keyword>
<comment type="caution">
    <text evidence="8">The sequence shown here is derived from an EMBL/GenBank/DDBJ whole genome shotgun (WGS) entry which is preliminary data.</text>
</comment>
<evidence type="ECO:0000313" key="9">
    <source>
        <dbReference type="Proteomes" id="UP001497623"/>
    </source>
</evidence>
<dbReference type="PROSITE" id="PS50207">
    <property type="entry name" value="CASPASE_P10"/>
    <property type="match status" value="1"/>
</dbReference>
<dbReference type="GO" id="GO:0006915">
    <property type="term" value="P:apoptotic process"/>
    <property type="evidence" value="ECO:0007669"/>
    <property type="project" value="UniProtKB-KW"/>
</dbReference>
<keyword evidence="9" id="KW-1185">Reference proteome</keyword>
<comment type="similarity">
    <text evidence="1 5">Belongs to the peptidase C14A family.</text>
</comment>
<name>A0AAV2SKC3_MEGNR</name>
<dbReference type="SMART" id="SM00115">
    <property type="entry name" value="CASc"/>
    <property type="match status" value="1"/>
</dbReference>
<proteinExistence type="inferred from homology"/>
<dbReference type="SUPFAM" id="SSF52129">
    <property type="entry name" value="Caspase-like"/>
    <property type="match status" value="1"/>
</dbReference>
<keyword evidence="3" id="KW-0053">Apoptosis</keyword>
<dbReference type="PROSITE" id="PS50208">
    <property type="entry name" value="CASPASE_P20"/>
    <property type="match status" value="1"/>
</dbReference>
<dbReference type="Proteomes" id="UP001497623">
    <property type="component" value="Unassembled WGS sequence"/>
</dbReference>
<evidence type="ECO:0000259" key="6">
    <source>
        <dbReference type="PROSITE" id="PS50207"/>
    </source>
</evidence>
<evidence type="ECO:0000259" key="7">
    <source>
        <dbReference type="PROSITE" id="PS50208"/>
    </source>
</evidence>
<protein>
    <submittedName>
        <fullName evidence="8">Uncharacterized protein</fullName>
    </submittedName>
</protein>
<dbReference type="InterPro" id="IPR015917">
    <property type="entry name" value="Pept_C14A"/>
</dbReference>
<dbReference type="PANTHER" id="PTHR47901:SF8">
    <property type="entry name" value="CASPASE-3"/>
    <property type="match status" value="1"/>
</dbReference>
<reference evidence="8 9" key="1">
    <citation type="submission" date="2024-05" db="EMBL/GenBank/DDBJ databases">
        <authorList>
            <person name="Wallberg A."/>
        </authorList>
    </citation>
    <scope>NUCLEOTIDE SEQUENCE [LARGE SCALE GENOMIC DNA]</scope>
</reference>
<dbReference type="Gene3D" id="3.40.50.1460">
    <property type="match status" value="1"/>
</dbReference>
<evidence type="ECO:0000256" key="3">
    <source>
        <dbReference type="ARBA" id="ARBA00022703"/>
    </source>
</evidence>
<evidence type="ECO:0000313" key="8">
    <source>
        <dbReference type="EMBL" id="CAL4196700.1"/>
    </source>
</evidence>
<dbReference type="EMBL" id="CAXKWB010073072">
    <property type="protein sequence ID" value="CAL4196700.1"/>
    <property type="molecule type" value="Genomic_DNA"/>
</dbReference>
<feature type="non-terminal residue" evidence="8">
    <location>
        <position position="1"/>
    </location>
</feature>
<gene>
    <name evidence="8" type="ORF">MNOR_LOCUS37199</name>
</gene>
<dbReference type="InterPro" id="IPR002398">
    <property type="entry name" value="Pept_C14"/>
</dbReference>
<dbReference type="InterPro" id="IPR001309">
    <property type="entry name" value="Pept_C14_p20"/>
</dbReference>
<dbReference type="InterPro" id="IPR002138">
    <property type="entry name" value="Pept_C14_p10"/>
</dbReference>
<dbReference type="AlphaFoldDB" id="A0AAV2SKC3"/>
<dbReference type="GO" id="GO:0004197">
    <property type="term" value="F:cysteine-type endopeptidase activity"/>
    <property type="evidence" value="ECO:0007669"/>
    <property type="project" value="InterPro"/>
</dbReference>
<dbReference type="PRINTS" id="PR00376">
    <property type="entry name" value="IL1BCENZYME"/>
</dbReference>
<organism evidence="8 9">
    <name type="scientific">Meganyctiphanes norvegica</name>
    <name type="common">Northern krill</name>
    <name type="synonym">Thysanopoda norvegica</name>
    <dbReference type="NCBI Taxonomy" id="48144"/>
    <lineage>
        <taxon>Eukaryota</taxon>
        <taxon>Metazoa</taxon>
        <taxon>Ecdysozoa</taxon>
        <taxon>Arthropoda</taxon>
        <taxon>Crustacea</taxon>
        <taxon>Multicrustacea</taxon>
        <taxon>Malacostraca</taxon>
        <taxon>Eumalacostraca</taxon>
        <taxon>Eucarida</taxon>
        <taxon>Euphausiacea</taxon>
        <taxon>Euphausiidae</taxon>
        <taxon>Meganyctiphanes</taxon>
    </lineage>
</organism>
<dbReference type="Pfam" id="PF00656">
    <property type="entry name" value="Peptidase_C14"/>
    <property type="match status" value="1"/>
</dbReference>
<feature type="domain" description="Caspase family p20" evidence="7">
    <location>
        <begin position="96"/>
        <end position="221"/>
    </location>
</feature>
<dbReference type="InterPro" id="IPR011600">
    <property type="entry name" value="Pept_C14_caspase"/>
</dbReference>
<evidence type="ECO:0000256" key="5">
    <source>
        <dbReference type="RuleBase" id="RU003971"/>
    </source>
</evidence>
<feature type="non-terminal residue" evidence="8">
    <location>
        <position position="320"/>
    </location>
</feature>
<accession>A0AAV2SKC3</accession>
<evidence type="ECO:0000256" key="4">
    <source>
        <dbReference type="ARBA" id="ARBA00022801"/>
    </source>
</evidence>